<feature type="region of interest" description="Disordered" evidence="1">
    <location>
        <begin position="1"/>
        <end position="86"/>
    </location>
</feature>
<evidence type="ECO:0000313" key="3">
    <source>
        <dbReference type="Proteomes" id="UP000029665"/>
    </source>
</evidence>
<organism evidence="2 3">
    <name type="scientific">Pycnoporus cinnabarinus</name>
    <name type="common">Cinnabar-red polypore</name>
    <name type="synonym">Trametes cinnabarina</name>
    <dbReference type="NCBI Taxonomy" id="5643"/>
    <lineage>
        <taxon>Eukaryota</taxon>
        <taxon>Fungi</taxon>
        <taxon>Dikarya</taxon>
        <taxon>Basidiomycota</taxon>
        <taxon>Agaricomycotina</taxon>
        <taxon>Agaricomycetes</taxon>
        <taxon>Polyporales</taxon>
        <taxon>Polyporaceae</taxon>
        <taxon>Trametes</taxon>
    </lineage>
</organism>
<feature type="region of interest" description="Disordered" evidence="1">
    <location>
        <begin position="110"/>
        <end position="252"/>
    </location>
</feature>
<feature type="compositionally biased region" description="Basic and acidic residues" evidence="1">
    <location>
        <begin position="140"/>
        <end position="152"/>
    </location>
</feature>
<dbReference type="HOGENOM" id="CLU_548729_0_0_1"/>
<feature type="compositionally biased region" description="Polar residues" evidence="1">
    <location>
        <begin position="180"/>
        <end position="192"/>
    </location>
</feature>
<dbReference type="OMA" id="LRDEACY"/>
<dbReference type="STRING" id="5643.A0A060SSX2"/>
<accession>A0A060SSX2</accession>
<feature type="compositionally biased region" description="Pro residues" evidence="1">
    <location>
        <begin position="193"/>
        <end position="208"/>
    </location>
</feature>
<feature type="compositionally biased region" description="Low complexity" evidence="1">
    <location>
        <begin position="27"/>
        <end position="41"/>
    </location>
</feature>
<dbReference type="OrthoDB" id="3363734at2759"/>
<evidence type="ECO:0000256" key="1">
    <source>
        <dbReference type="SAM" id="MobiDB-lite"/>
    </source>
</evidence>
<feature type="compositionally biased region" description="Pro residues" evidence="1">
    <location>
        <begin position="219"/>
        <end position="240"/>
    </location>
</feature>
<feature type="compositionally biased region" description="Basic and acidic residues" evidence="1">
    <location>
        <begin position="511"/>
        <end position="522"/>
    </location>
</feature>
<dbReference type="InterPro" id="IPR011333">
    <property type="entry name" value="SKP1/BTB/POZ_sf"/>
</dbReference>
<keyword evidence="3" id="KW-1185">Reference proteome</keyword>
<reference evidence="2" key="1">
    <citation type="submission" date="2014-01" db="EMBL/GenBank/DDBJ databases">
        <title>The genome of the white-rot fungus Pycnoporus cinnabarinus: a basidiomycete model with a versatile arsenal for lignocellulosic biomass breakdown.</title>
        <authorList>
            <person name="Levasseur A."/>
            <person name="Lomascolo A."/>
            <person name="Ruiz-Duenas F.J."/>
            <person name="Uzan E."/>
            <person name="Piumi F."/>
            <person name="Kues U."/>
            <person name="Ram A.F.J."/>
            <person name="Murat C."/>
            <person name="Haon M."/>
            <person name="Benoit I."/>
            <person name="Arfi Y."/>
            <person name="Chevret D."/>
            <person name="Drula E."/>
            <person name="Kwon M.J."/>
            <person name="Gouret P."/>
            <person name="Lesage-Meessen L."/>
            <person name="Lombard V."/>
            <person name="Mariette J."/>
            <person name="Noirot C."/>
            <person name="Park J."/>
            <person name="Patyshakuliyeva A."/>
            <person name="Wieneger R.A.B."/>
            <person name="Wosten H.A.B."/>
            <person name="Martin F."/>
            <person name="Coutinho P.M."/>
            <person name="de Vries R."/>
            <person name="Martinez A.T."/>
            <person name="Klopp C."/>
            <person name="Pontarotti P."/>
            <person name="Henrissat B."/>
            <person name="Record E."/>
        </authorList>
    </citation>
    <scope>NUCLEOTIDE SEQUENCE [LARGE SCALE GENOMIC DNA]</scope>
    <source>
        <strain evidence="2">BRFM137</strain>
    </source>
</reference>
<dbReference type="Gene3D" id="3.30.710.10">
    <property type="entry name" value="Potassium Channel Kv1.1, Chain A"/>
    <property type="match status" value="1"/>
</dbReference>
<feature type="compositionally biased region" description="Polar residues" evidence="1">
    <location>
        <begin position="122"/>
        <end position="138"/>
    </location>
</feature>
<comment type="caution">
    <text evidence="2">The sequence shown here is derived from an EMBL/GenBank/DDBJ whole genome shotgun (WGS) entry which is preliminary data.</text>
</comment>
<feature type="compositionally biased region" description="Low complexity" evidence="1">
    <location>
        <begin position="50"/>
        <end position="70"/>
    </location>
</feature>
<sequence length="539" mass="57788">MLSSSLNRPTHHRPQPSISGPMPAVLPAPGSSRSKSPSTSPRPKPKSRRPSVSSPMTWLSRASSSSSVQSNTPYAPSKPVRISEPRFMDPIEALTLPRGGVLGAGAIVVRTPQDALAGPRASASTPDLTRTRSASPQRATVREYEDRTDYERPSSPPLPPIPDDDSEYEEEAQDAEPESVTSDWHSASQPVTSHPPPPPPSRPPPSIPSIPDYDSEVAPAPPRPVSPLRPSPKAYPPTPTPDHFAVPTVPAGVPALPPQPPFDAILVSPVPNSTLDPSKIIVSLETSTATNKTTMATLVSRPSYMASFLLGLFPSNDADTQSVYSNNSDVESSFNSIFQHHLASSGVLTQTSTNLHVFLDRPSAPYAHILAYLRSPHSTPETPASLPHAARLNGSPARVEALIELRDEAAYLGLDELERLCNDELRHARQGTPSSLGLGLHMRGFSSASTHSVRSLHTLRERAEPIERGIDKAVLRRSDDSGFASAETAEGARKSGSSAELEVPWPSPPELKQRAALKEKSPKKAGFASLKARPAVEWI</sequence>
<protein>
    <recommendedName>
        <fullName evidence="4">BTB domain-containing protein</fullName>
    </recommendedName>
</protein>
<evidence type="ECO:0008006" key="4">
    <source>
        <dbReference type="Google" id="ProtNLM"/>
    </source>
</evidence>
<dbReference type="AlphaFoldDB" id="A0A060SSX2"/>
<gene>
    <name evidence="2" type="ORF">BN946_scf184858.g8</name>
</gene>
<feature type="compositionally biased region" description="Acidic residues" evidence="1">
    <location>
        <begin position="162"/>
        <end position="177"/>
    </location>
</feature>
<proteinExistence type="predicted"/>
<dbReference type="EMBL" id="CCBP010000280">
    <property type="protein sequence ID" value="CDO75568.1"/>
    <property type="molecule type" value="Genomic_DNA"/>
</dbReference>
<evidence type="ECO:0000313" key="2">
    <source>
        <dbReference type="EMBL" id="CDO75568.1"/>
    </source>
</evidence>
<feature type="region of interest" description="Disordered" evidence="1">
    <location>
        <begin position="479"/>
        <end position="527"/>
    </location>
</feature>
<dbReference type="Proteomes" id="UP000029665">
    <property type="component" value="Unassembled WGS sequence"/>
</dbReference>
<name>A0A060SSX2_PYCCI</name>